<protein>
    <submittedName>
        <fullName evidence="1">Uncharacterized protein</fullName>
    </submittedName>
</protein>
<evidence type="ECO:0000313" key="1">
    <source>
        <dbReference type="EMBL" id="NIZ41380.1"/>
    </source>
</evidence>
<name>A0A968GBL0_9SPIO</name>
<feature type="non-terminal residue" evidence="1">
    <location>
        <position position="228"/>
    </location>
</feature>
<dbReference type="AlphaFoldDB" id="A0A968GBL0"/>
<gene>
    <name evidence="1" type="ORF">HCT14_07660</name>
</gene>
<comment type="caution">
    <text evidence="1">The sequence shown here is derived from an EMBL/GenBank/DDBJ whole genome shotgun (WGS) entry which is preliminary data.</text>
</comment>
<proteinExistence type="predicted"/>
<dbReference type="RefSeq" id="WP_167701002.1">
    <property type="nucleotide sequence ID" value="NZ_CP118176.1"/>
</dbReference>
<dbReference type="EMBL" id="JAATLJ010000003">
    <property type="protein sequence ID" value="NIZ41380.1"/>
    <property type="molecule type" value="Genomic_DNA"/>
</dbReference>
<reference evidence="1 2" key="1">
    <citation type="submission" date="2020-03" db="EMBL/GenBank/DDBJ databases">
        <title>Spirochaetal bacteria isolated from arthropods constitute a novel genus Entomospira genus novum within the order Spirochaetales.</title>
        <authorList>
            <person name="Grana-Miraglia L."/>
            <person name="Sikutova S."/>
            <person name="Fingerle V."/>
            <person name="Sing A."/>
            <person name="Castillo-Ramirez S."/>
            <person name="Margos G."/>
            <person name="Rudolf I."/>
        </authorList>
    </citation>
    <scope>NUCLEOTIDE SEQUENCE [LARGE SCALE GENOMIC DNA]</scope>
    <source>
        <strain evidence="1 2">BR193</strain>
    </source>
</reference>
<sequence>MKQSWLSVLFLLLSTVVIGAQSHMERDRAIELLDTFLYAQSENATMLRSGQKAVYPDAQKVYVWSQKELRSIYTLNNEHETLVNSISIAKELDIPLYDLYMAVMVFESLGVKAPHAAINHMLSSLASMRKELESAKSAVESSFQTIMGKEEKVTFLDLAIFMLVGMNYNSQVRSQILNYAFEKPYHKNITAMMKQSPYYHYTLLESRKNERFVERANAMIKLSKQESM</sequence>
<keyword evidence="2" id="KW-1185">Reference proteome</keyword>
<accession>A0A968GBL0</accession>
<organism evidence="1 2">
    <name type="scientific">Entomospira entomophila</name>
    <dbReference type="NCBI Taxonomy" id="2719988"/>
    <lineage>
        <taxon>Bacteria</taxon>
        <taxon>Pseudomonadati</taxon>
        <taxon>Spirochaetota</taxon>
        <taxon>Spirochaetia</taxon>
        <taxon>Spirochaetales</taxon>
        <taxon>Spirochaetaceae</taxon>
        <taxon>Entomospira</taxon>
    </lineage>
</organism>
<evidence type="ECO:0000313" key="2">
    <source>
        <dbReference type="Proteomes" id="UP000711995"/>
    </source>
</evidence>
<dbReference type="Proteomes" id="UP000711995">
    <property type="component" value="Unassembled WGS sequence"/>
</dbReference>